<evidence type="ECO:0000256" key="6">
    <source>
        <dbReference type="SAM" id="MobiDB-lite"/>
    </source>
</evidence>
<dbReference type="Proteomes" id="UP001500325">
    <property type="component" value="Unassembled WGS sequence"/>
</dbReference>
<dbReference type="SUPFAM" id="SSF55347">
    <property type="entry name" value="Glyceraldehyde-3-phosphate dehydrogenase-like, C-terminal domain"/>
    <property type="match status" value="1"/>
</dbReference>
<dbReference type="CDD" id="cd08255">
    <property type="entry name" value="2-desacetyl-2-hydroxyethyl_bacteriochlorophyllide_like"/>
    <property type="match status" value="1"/>
</dbReference>
<name>A0ABP8VXC9_9PSEU</name>
<proteinExistence type="inferred from homology"/>
<feature type="domain" description="Enoyl reductase (ER)" evidence="7">
    <location>
        <begin position="52"/>
        <end position="369"/>
    </location>
</feature>
<dbReference type="Gene3D" id="3.90.180.10">
    <property type="entry name" value="Medium-chain alcohol dehydrogenases, catalytic domain"/>
    <property type="match status" value="1"/>
</dbReference>
<dbReference type="SUPFAM" id="SSF51735">
    <property type="entry name" value="NAD(P)-binding Rossmann-fold domains"/>
    <property type="match status" value="2"/>
</dbReference>
<organism evidence="8 9">
    <name type="scientific">Pseudonocardia yuanmonensis</name>
    <dbReference type="NCBI Taxonomy" id="1095914"/>
    <lineage>
        <taxon>Bacteria</taxon>
        <taxon>Bacillati</taxon>
        <taxon>Actinomycetota</taxon>
        <taxon>Actinomycetes</taxon>
        <taxon>Pseudonocardiales</taxon>
        <taxon>Pseudonocardiaceae</taxon>
        <taxon>Pseudonocardia</taxon>
    </lineage>
</organism>
<evidence type="ECO:0000259" key="7">
    <source>
        <dbReference type="SMART" id="SM00829"/>
    </source>
</evidence>
<dbReference type="InterPro" id="IPR000683">
    <property type="entry name" value="Gfo/Idh/MocA-like_OxRdtase_N"/>
</dbReference>
<dbReference type="Pfam" id="PF00107">
    <property type="entry name" value="ADH_zinc_N"/>
    <property type="match status" value="1"/>
</dbReference>
<comment type="cofactor">
    <cofactor evidence="1">
        <name>Zn(2+)</name>
        <dbReference type="ChEBI" id="CHEBI:29105"/>
    </cofactor>
</comment>
<dbReference type="EMBL" id="BAABIC010000001">
    <property type="protein sequence ID" value="GAA4673498.1"/>
    <property type="molecule type" value="Genomic_DNA"/>
</dbReference>
<evidence type="ECO:0000256" key="4">
    <source>
        <dbReference type="ARBA" id="ARBA00022833"/>
    </source>
</evidence>
<sequence>MRQVVQNYKTGEMSLLEVPVPACKPGGVLVRTTYSLISPGTELMKVGEAGMSMLAKARARPDQVAKVVQSAAAIGPVATYRKVLNRLDSYTPLGYSLCGVVEEVGEGVIDVAVGDVVACAGNEHALHGEINWVPTNLYCRVPDGVAPEHAAFGTVGAVAMHGVRRGEPQLGDVALVVGLGLIGQLTVQLLSASGVRVIGMDLAAARCELAERLGAQVCGPPGSELLEAAIHELTAGHGVDQVYLAAGGSSNDPVEAAVRLSRDRGRIVDIGKCRLDLPWNACYEKELEVRFSRSYGPGRYDPDYELDGRDYPIGYVRWTERRNVESVLDLIARHRIDVEPLISHVVDFDSALDAYERLSSGELQGVGVLFRYPDGDRRNGVPAERPPGGNPGGSSSNGLAAVPRLHTPSVPRAVLNRPVQIAFIGAGNYASSMLLPHLTSRSDIELGPVVTTSALSATNAKRKFGFTTASTDVDAVLADPGVDAVFVVTRHSSHAELVQKALHAGKAVFVEKPLALTDAELDDVLSAVEESGNDRLQVGFNRRFAPLLRDARSQFGRRAGPASVRYLVNLGRRDQQSWYLRRDKEGTSFVGEGGHFIDTVGWLLGADPSSVFADATPEQADLQVLLSYPDGSSASITYATSGTTRFQKETIDVLADGKVLRIDDFRRISLYGRRRPTPRLRRGQDKGQRAQLEAFIDAVRNGGPMPIPIASLAATTRATLAVQRSIATRAPVRLAADAHDLDPIGGSSA</sequence>
<dbReference type="SMART" id="SM00829">
    <property type="entry name" value="PKS_ER"/>
    <property type="match status" value="1"/>
</dbReference>
<dbReference type="InterPro" id="IPR036291">
    <property type="entry name" value="NAD(P)-bd_dom_sf"/>
</dbReference>
<dbReference type="Pfam" id="PF22725">
    <property type="entry name" value="GFO_IDH_MocA_C3"/>
    <property type="match status" value="1"/>
</dbReference>
<dbReference type="Gene3D" id="3.40.50.720">
    <property type="entry name" value="NAD(P)-binding Rossmann-like Domain"/>
    <property type="match status" value="2"/>
</dbReference>
<evidence type="ECO:0000256" key="1">
    <source>
        <dbReference type="ARBA" id="ARBA00001947"/>
    </source>
</evidence>
<dbReference type="PANTHER" id="PTHR43350">
    <property type="entry name" value="NAD-DEPENDENT ALCOHOL DEHYDROGENASE"/>
    <property type="match status" value="1"/>
</dbReference>
<comment type="caution">
    <text evidence="8">The sequence shown here is derived from an EMBL/GenBank/DDBJ whole genome shotgun (WGS) entry which is preliminary data.</text>
</comment>
<keyword evidence="4" id="KW-0862">Zinc</keyword>
<dbReference type="InterPro" id="IPR013149">
    <property type="entry name" value="ADH-like_C"/>
</dbReference>
<dbReference type="PANTHER" id="PTHR43350:SF19">
    <property type="entry name" value="D-GULOSIDE 3-DEHYDROGENASE"/>
    <property type="match status" value="1"/>
</dbReference>
<dbReference type="Pfam" id="PF01408">
    <property type="entry name" value="GFO_IDH_MocA"/>
    <property type="match status" value="1"/>
</dbReference>
<accession>A0ABP8VXC9</accession>
<keyword evidence="5" id="KW-0560">Oxidoreductase</keyword>
<dbReference type="Gene3D" id="3.30.360.10">
    <property type="entry name" value="Dihydrodipicolinate Reductase, domain 2"/>
    <property type="match status" value="1"/>
</dbReference>
<evidence type="ECO:0000256" key="5">
    <source>
        <dbReference type="ARBA" id="ARBA00023002"/>
    </source>
</evidence>
<dbReference type="InterPro" id="IPR020843">
    <property type="entry name" value="ER"/>
</dbReference>
<evidence type="ECO:0000256" key="2">
    <source>
        <dbReference type="ARBA" id="ARBA00008072"/>
    </source>
</evidence>
<evidence type="ECO:0000313" key="9">
    <source>
        <dbReference type="Proteomes" id="UP001500325"/>
    </source>
</evidence>
<protein>
    <submittedName>
        <fullName evidence="8">Bi-domain-containing oxidoreductase</fullName>
    </submittedName>
</protein>
<dbReference type="RefSeq" id="WP_345377623.1">
    <property type="nucleotide sequence ID" value="NZ_BAABIC010000001.1"/>
</dbReference>
<keyword evidence="9" id="KW-1185">Reference proteome</keyword>
<evidence type="ECO:0000313" key="8">
    <source>
        <dbReference type="EMBL" id="GAA4673498.1"/>
    </source>
</evidence>
<comment type="similarity">
    <text evidence="2">Belongs to the zinc-containing alcohol dehydrogenase family.</text>
</comment>
<dbReference type="SUPFAM" id="SSF50129">
    <property type="entry name" value="GroES-like"/>
    <property type="match status" value="1"/>
</dbReference>
<feature type="region of interest" description="Disordered" evidence="6">
    <location>
        <begin position="376"/>
        <end position="402"/>
    </location>
</feature>
<dbReference type="InterPro" id="IPR055170">
    <property type="entry name" value="GFO_IDH_MocA-like_dom"/>
</dbReference>
<reference evidence="9" key="1">
    <citation type="journal article" date="2019" name="Int. J. Syst. Evol. Microbiol.">
        <title>The Global Catalogue of Microorganisms (GCM) 10K type strain sequencing project: providing services to taxonomists for standard genome sequencing and annotation.</title>
        <authorList>
            <consortium name="The Broad Institute Genomics Platform"/>
            <consortium name="The Broad Institute Genome Sequencing Center for Infectious Disease"/>
            <person name="Wu L."/>
            <person name="Ma J."/>
        </authorList>
    </citation>
    <scope>NUCLEOTIDE SEQUENCE [LARGE SCALE GENOMIC DNA]</scope>
    <source>
        <strain evidence="9">JCM 18055</strain>
    </source>
</reference>
<dbReference type="InterPro" id="IPR011032">
    <property type="entry name" value="GroES-like_sf"/>
</dbReference>
<keyword evidence="3" id="KW-0479">Metal-binding</keyword>
<gene>
    <name evidence="8" type="ORF">GCM10023215_01210</name>
</gene>
<evidence type="ECO:0000256" key="3">
    <source>
        <dbReference type="ARBA" id="ARBA00022723"/>
    </source>
</evidence>